<keyword evidence="2 4" id="KW-0418">Kinase</keyword>
<sequence length="323" mass="34243">MGRSGYGTRLIGLERTGDDPQRGREVLVVGAYFADLVFRNLERALRPGTEVFAEALDLLPGGAFTPAMAMHRLGHDVVWATDFGTDLFSGQVLAAARAEGLDETGFRHHPGPLRSVTVALSSPGDRAMISYQDQIADQPLAALLREHRPAALILPQLQYGEEILAALRVARQLGTEVLMDCQDMPGTLDTPLVREVLAEVDIFAPNADEALRLTGTATVDDALHLLSGLVRTVVVKRGGEGASAVRDGKRYDLDAVPVEVMDTTGAGDCFNAGFLHAHLAGQKLPACLAAAVACGAATTTGPGSSRAPDAAGLREWLARVPHR</sequence>
<accession>A0ABZ1WJH2</accession>
<dbReference type="Pfam" id="PF00294">
    <property type="entry name" value="PfkB"/>
    <property type="match status" value="1"/>
</dbReference>
<organism evidence="4 5">
    <name type="scientific">Kitasatospora herbaricolor</name>
    <dbReference type="NCBI Taxonomy" id="68217"/>
    <lineage>
        <taxon>Bacteria</taxon>
        <taxon>Bacillati</taxon>
        <taxon>Actinomycetota</taxon>
        <taxon>Actinomycetes</taxon>
        <taxon>Kitasatosporales</taxon>
        <taxon>Streptomycetaceae</taxon>
        <taxon>Kitasatospora</taxon>
    </lineage>
</organism>
<keyword evidence="1" id="KW-0808">Transferase</keyword>
<dbReference type="PANTHER" id="PTHR10584:SF167">
    <property type="entry name" value="PFKB DOMAIN PROTEIN"/>
    <property type="match status" value="1"/>
</dbReference>
<evidence type="ECO:0000259" key="3">
    <source>
        <dbReference type="Pfam" id="PF00294"/>
    </source>
</evidence>
<dbReference type="InterPro" id="IPR029056">
    <property type="entry name" value="Ribokinase-like"/>
</dbReference>
<dbReference type="GO" id="GO:0016301">
    <property type="term" value="F:kinase activity"/>
    <property type="evidence" value="ECO:0007669"/>
    <property type="project" value="UniProtKB-KW"/>
</dbReference>
<gene>
    <name evidence="4" type="ORF">OG469_38765</name>
</gene>
<dbReference type="Gene3D" id="3.40.1190.20">
    <property type="match status" value="1"/>
</dbReference>
<reference evidence="4 5" key="1">
    <citation type="submission" date="2022-10" db="EMBL/GenBank/DDBJ databases">
        <title>The complete genomes of actinobacterial strains from the NBC collection.</title>
        <authorList>
            <person name="Joergensen T.S."/>
            <person name="Alvarez Arevalo M."/>
            <person name="Sterndorff E.B."/>
            <person name="Faurdal D."/>
            <person name="Vuksanovic O."/>
            <person name="Mourched A.-S."/>
            <person name="Charusanti P."/>
            <person name="Shaw S."/>
            <person name="Blin K."/>
            <person name="Weber T."/>
        </authorList>
    </citation>
    <scope>NUCLEOTIDE SEQUENCE [LARGE SCALE GENOMIC DNA]</scope>
    <source>
        <strain evidence="4 5">NBC_01247</strain>
    </source>
</reference>
<evidence type="ECO:0000256" key="2">
    <source>
        <dbReference type="ARBA" id="ARBA00022777"/>
    </source>
</evidence>
<proteinExistence type="predicted"/>
<evidence type="ECO:0000256" key="1">
    <source>
        <dbReference type="ARBA" id="ARBA00022679"/>
    </source>
</evidence>
<name>A0ABZ1WJH2_9ACTN</name>
<keyword evidence="5" id="KW-1185">Reference proteome</keyword>
<dbReference type="Proteomes" id="UP001432014">
    <property type="component" value="Chromosome"/>
</dbReference>
<dbReference type="PANTHER" id="PTHR10584">
    <property type="entry name" value="SUGAR KINASE"/>
    <property type="match status" value="1"/>
</dbReference>
<evidence type="ECO:0000313" key="5">
    <source>
        <dbReference type="Proteomes" id="UP001432014"/>
    </source>
</evidence>
<feature type="domain" description="Carbohydrate kinase PfkB" evidence="3">
    <location>
        <begin position="25"/>
        <end position="306"/>
    </location>
</feature>
<dbReference type="SUPFAM" id="SSF53613">
    <property type="entry name" value="Ribokinase-like"/>
    <property type="match status" value="1"/>
</dbReference>
<dbReference type="EMBL" id="CP108482">
    <property type="protein sequence ID" value="WUS60918.1"/>
    <property type="molecule type" value="Genomic_DNA"/>
</dbReference>
<evidence type="ECO:0000313" key="4">
    <source>
        <dbReference type="EMBL" id="WUS60918.1"/>
    </source>
</evidence>
<protein>
    <submittedName>
        <fullName evidence="4">Carbohydrate kinase family protein</fullName>
    </submittedName>
</protein>
<dbReference type="InterPro" id="IPR011611">
    <property type="entry name" value="PfkB_dom"/>
</dbReference>
<dbReference type="RefSeq" id="WP_329611576.1">
    <property type="nucleotide sequence ID" value="NZ_CP108482.1"/>
</dbReference>
<dbReference type="PROSITE" id="PS00584">
    <property type="entry name" value="PFKB_KINASES_2"/>
    <property type="match status" value="1"/>
</dbReference>
<dbReference type="InterPro" id="IPR002173">
    <property type="entry name" value="Carboh/pur_kinase_PfkB_CS"/>
</dbReference>